<sequence length="204" mass="24364">MKDKTIYILFMNTGTYLSKLIHLYTKKPLNHVSIAFDEDLTRVYSFGRKQPRNPFSGGFVQEDIRSKFLKHSECALYTFRLTEAEYNEIETMVKQFEKDQDRYRYNFLGLIAFLFKIKLQRKHAYFCSQFVATLLYRTESFQPSKPACFTKPEDIRNQTGMKLVYYGRLGEYRKDYQLQEPEVIDVKSSFIFSLRNKVKQLVIR</sequence>
<dbReference type="RefSeq" id="WP_147665968.1">
    <property type="nucleotide sequence ID" value="NZ_VDUW01000002.1"/>
</dbReference>
<comment type="caution">
    <text evidence="1">The sequence shown here is derived from an EMBL/GenBank/DDBJ whole genome shotgun (WGS) entry which is preliminary data.</text>
</comment>
<dbReference type="OrthoDB" id="1645744at2"/>
<proteinExistence type="predicted"/>
<accession>A0A5C8NZ12</accession>
<dbReference type="InterPro" id="IPR038765">
    <property type="entry name" value="Papain-like_cys_pep_sf"/>
</dbReference>
<dbReference type="SUPFAM" id="SSF54001">
    <property type="entry name" value="Cysteine proteinases"/>
    <property type="match status" value="1"/>
</dbReference>
<dbReference type="AlphaFoldDB" id="A0A5C8NZ12"/>
<gene>
    <name evidence="1" type="ORF">FHP05_04065</name>
</gene>
<protein>
    <submittedName>
        <fullName evidence="1">Uncharacterized protein</fullName>
    </submittedName>
</protein>
<dbReference type="EMBL" id="VDUW01000002">
    <property type="protein sequence ID" value="TXL66568.1"/>
    <property type="molecule type" value="Genomic_DNA"/>
</dbReference>
<dbReference type="Gene3D" id="3.90.1720.10">
    <property type="entry name" value="endopeptidase domain like (from Nostoc punctiforme)"/>
    <property type="match status" value="1"/>
</dbReference>
<reference evidence="1 2" key="1">
    <citation type="submission" date="2019-06" db="EMBL/GenBank/DDBJ databases">
        <title>Cerasibacillus sp. nov., isolated from maize field.</title>
        <authorList>
            <person name="Lin S.-Y."/>
            <person name="Tsai C.-F."/>
            <person name="Young C.-C."/>
        </authorList>
    </citation>
    <scope>NUCLEOTIDE SEQUENCE [LARGE SCALE GENOMIC DNA]</scope>
    <source>
        <strain evidence="1 2">CC-CFT480</strain>
    </source>
</reference>
<organism evidence="1 2">
    <name type="scientific">Cerasibacillus terrae</name>
    <dbReference type="NCBI Taxonomy" id="2498845"/>
    <lineage>
        <taxon>Bacteria</taxon>
        <taxon>Bacillati</taxon>
        <taxon>Bacillota</taxon>
        <taxon>Bacilli</taxon>
        <taxon>Bacillales</taxon>
        <taxon>Bacillaceae</taxon>
        <taxon>Cerasibacillus</taxon>
    </lineage>
</organism>
<keyword evidence="2" id="KW-1185">Reference proteome</keyword>
<evidence type="ECO:0000313" key="1">
    <source>
        <dbReference type="EMBL" id="TXL66568.1"/>
    </source>
</evidence>
<dbReference type="Proteomes" id="UP000321574">
    <property type="component" value="Unassembled WGS sequence"/>
</dbReference>
<evidence type="ECO:0000313" key="2">
    <source>
        <dbReference type="Proteomes" id="UP000321574"/>
    </source>
</evidence>
<name>A0A5C8NZ12_9BACI</name>